<evidence type="ECO:0000256" key="1">
    <source>
        <dbReference type="ARBA" id="ARBA00022490"/>
    </source>
</evidence>
<reference evidence="8" key="2">
    <citation type="journal article" date="2014" name="ISME J.">
        <title>Microbial stratification in low pH oxic and suboxic macroscopic growths along an acid mine drainage.</title>
        <authorList>
            <person name="Mendez-Garcia C."/>
            <person name="Mesa V."/>
            <person name="Sprenger R.R."/>
            <person name="Richter M."/>
            <person name="Diez M.S."/>
            <person name="Solano J."/>
            <person name="Bargiela R."/>
            <person name="Golyshina O.V."/>
            <person name="Manteca A."/>
            <person name="Ramos J.L."/>
            <person name="Gallego J.R."/>
            <person name="Llorente I."/>
            <person name="Martins Dos Santos V.A."/>
            <person name="Jensen O.N."/>
            <person name="Pelaez A.I."/>
            <person name="Sanchez J."/>
            <person name="Ferrer M."/>
        </authorList>
    </citation>
    <scope>NUCLEOTIDE SEQUENCE</scope>
</reference>
<proteinExistence type="predicted"/>
<dbReference type="AlphaFoldDB" id="T1BK06"/>
<evidence type="ECO:0000256" key="6">
    <source>
        <dbReference type="ARBA" id="ARBA00022840"/>
    </source>
</evidence>
<evidence type="ECO:0000256" key="2">
    <source>
        <dbReference type="ARBA" id="ARBA00022598"/>
    </source>
</evidence>
<keyword evidence="1" id="KW-0963">Cytoplasm</keyword>
<keyword evidence="4" id="KW-0658">Purine biosynthesis</keyword>
<protein>
    <submittedName>
        <fullName evidence="8">Phosphoribosylformylglycinamidine synthase I</fullName>
    </submittedName>
</protein>
<dbReference type="GO" id="GO:0004642">
    <property type="term" value="F:phosphoribosylformylglycinamidine synthase activity"/>
    <property type="evidence" value="ECO:0007669"/>
    <property type="project" value="InterPro"/>
</dbReference>
<feature type="non-terminal residue" evidence="8">
    <location>
        <position position="117"/>
    </location>
</feature>
<dbReference type="Pfam" id="PF13507">
    <property type="entry name" value="GATase_5"/>
    <property type="match status" value="1"/>
</dbReference>
<keyword evidence="2" id="KW-0436">Ligase</keyword>
<keyword evidence="5" id="KW-0378">Hydrolase</keyword>
<dbReference type="EMBL" id="AUZY01006444">
    <property type="protein sequence ID" value="EQD54330.1"/>
    <property type="molecule type" value="Genomic_DNA"/>
</dbReference>
<sequence>MARRKLAVALLSIEGTNCDEELRVALEHLGATAEVVHLKQFEGRDVEPAERRTLSDYAALFLPGGFSAGDYVRAGAIFAARLRAAIGPELESFVRDGHFVAGICNGFQVLTELGLLP</sequence>
<dbReference type="GO" id="GO:0016787">
    <property type="term" value="F:hydrolase activity"/>
    <property type="evidence" value="ECO:0007669"/>
    <property type="project" value="UniProtKB-KW"/>
</dbReference>
<evidence type="ECO:0000256" key="5">
    <source>
        <dbReference type="ARBA" id="ARBA00022801"/>
    </source>
</evidence>
<dbReference type="SUPFAM" id="SSF52317">
    <property type="entry name" value="Class I glutamine amidotransferase-like"/>
    <property type="match status" value="1"/>
</dbReference>
<dbReference type="InterPro" id="IPR029062">
    <property type="entry name" value="Class_I_gatase-like"/>
</dbReference>
<evidence type="ECO:0000256" key="3">
    <source>
        <dbReference type="ARBA" id="ARBA00022741"/>
    </source>
</evidence>
<gene>
    <name evidence="8" type="ORF">B1B_09744</name>
</gene>
<keyword evidence="3" id="KW-0547">Nucleotide-binding</keyword>
<dbReference type="GO" id="GO:0005524">
    <property type="term" value="F:ATP binding"/>
    <property type="evidence" value="ECO:0007669"/>
    <property type="project" value="UniProtKB-KW"/>
</dbReference>
<accession>T1BK06</accession>
<name>T1BK06_9ZZZZ</name>
<organism evidence="8">
    <name type="scientific">mine drainage metagenome</name>
    <dbReference type="NCBI Taxonomy" id="410659"/>
    <lineage>
        <taxon>unclassified sequences</taxon>
        <taxon>metagenomes</taxon>
        <taxon>ecological metagenomes</taxon>
    </lineage>
</organism>
<dbReference type="InterPro" id="IPR010075">
    <property type="entry name" value="PRibForGlyAmidine_synth_PurQ"/>
</dbReference>
<evidence type="ECO:0000256" key="7">
    <source>
        <dbReference type="ARBA" id="ARBA00022962"/>
    </source>
</evidence>
<evidence type="ECO:0000313" key="8">
    <source>
        <dbReference type="EMBL" id="EQD54330.1"/>
    </source>
</evidence>
<comment type="caution">
    <text evidence="8">The sequence shown here is derived from an EMBL/GenBank/DDBJ whole genome shotgun (WGS) entry which is preliminary data.</text>
</comment>
<reference evidence="8" key="1">
    <citation type="submission" date="2013-08" db="EMBL/GenBank/DDBJ databases">
        <authorList>
            <person name="Mendez C."/>
            <person name="Richter M."/>
            <person name="Ferrer M."/>
            <person name="Sanchez J."/>
        </authorList>
    </citation>
    <scope>NUCLEOTIDE SEQUENCE</scope>
</reference>
<dbReference type="Gene3D" id="3.40.50.880">
    <property type="match status" value="1"/>
</dbReference>
<dbReference type="GO" id="GO:0006189">
    <property type="term" value="P:'de novo' IMP biosynthetic process"/>
    <property type="evidence" value="ECO:0007669"/>
    <property type="project" value="InterPro"/>
</dbReference>
<evidence type="ECO:0000256" key="4">
    <source>
        <dbReference type="ARBA" id="ARBA00022755"/>
    </source>
</evidence>
<keyword evidence="7" id="KW-0315">Glutamine amidotransferase</keyword>
<dbReference type="PANTHER" id="PTHR47552">
    <property type="entry name" value="PHOSPHORIBOSYLFORMYLGLYCINAMIDINE SYNTHASE SUBUNIT PURQ"/>
    <property type="match status" value="1"/>
</dbReference>
<dbReference type="PANTHER" id="PTHR47552:SF1">
    <property type="entry name" value="PHOSPHORIBOSYLFORMYLGLYCINAMIDINE SYNTHASE SUBUNIT PURQ"/>
    <property type="match status" value="1"/>
</dbReference>
<keyword evidence="6" id="KW-0067">ATP-binding</keyword>
<dbReference type="PROSITE" id="PS51273">
    <property type="entry name" value="GATASE_TYPE_1"/>
    <property type="match status" value="1"/>
</dbReference>
<dbReference type="SMART" id="SM01211">
    <property type="entry name" value="GATase_5"/>
    <property type="match status" value="1"/>
</dbReference>